<evidence type="ECO:0000313" key="2">
    <source>
        <dbReference type="EMBL" id="KAK0644539.1"/>
    </source>
</evidence>
<protein>
    <submittedName>
        <fullName evidence="2">Uncharacterized protein</fullName>
    </submittedName>
</protein>
<evidence type="ECO:0000313" key="3">
    <source>
        <dbReference type="Proteomes" id="UP001174936"/>
    </source>
</evidence>
<reference evidence="2" key="1">
    <citation type="submission" date="2023-06" db="EMBL/GenBank/DDBJ databases">
        <title>Genome-scale phylogeny and comparative genomics of the fungal order Sordariales.</title>
        <authorList>
            <consortium name="Lawrence Berkeley National Laboratory"/>
            <person name="Hensen N."/>
            <person name="Bonometti L."/>
            <person name="Westerberg I."/>
            <person name="Brannstrom I.O."/>
            <person name="Guillou S."/>
            <person name="Cros-Aarteil S."/>
            <person name="Calhoun S."/>
            <person name="Haridas S."/>
            <person name="Kuo A."/>
            <person name="Mondo S."/>
            <person name="Pangilinan J."/>
            <person name="Riley R."/>
            <person name="Labutti K."/>
            <person name="Andreopoulos B."/>
            <person name="Lipzen A."/>
            <person name="Chen C."/>
            <person name="Yanf M."/>
            <person name="Daum C."/>
            <person name="Ng V."/>
            <person name="Clum A."/>
            <person name="Steindorff A."/>
            <person name="Ohm R."/>
            <person name="Martin F."/>
            <person name="Silar P."/>
            <person name="Natvig D."/>
            <person name="Lalanne C."/>
            <person name="Gautier V."/>
            <person name="Ament-Velasquez S.L."/>
            <person name="Kruys A."/>
            <person name="Hutchinson M.I."/>
            <person name="Powell A.J."/>
            <person name="Barry K."/>
            <person name="Miller A.N."/>
            <person name="Grigoriev I.V."/>
            <person name="Debuchy R."/>
            <person name="Gladieux P."/>
            <person name="Thoren M.H."/>
            <person name="Johannesson H."/>
        </authorList>
    </citation>
    <scope>NUCLEOTIDE SEQUENCE</scope>
    <source>
        <strain evidence="2">SMH2532-1</strain>
    </source>
</reference>
<keyword evidence="3" id="KW-1185">Reference proteome</keyword>
<evidence type="ECO:0000256" key="1">
    <source>
        <dbReference type="SAM" id="MobiDB-lite"/>
    </source>
</evidence>
<sequence length="165" mass="17564">MARPEIDAATSSGVTLNLSVSNGGPLAKEWQWMAAPSSALFPSAQRNHQNCSGTDRGNRWGGGGGEHPFVHPSAKVRQHNRARGEAPMDGGGLASETLASPKIVSGWDLRFDSAWLHVVAKVKLPTCSITPGTPSEPRWVFKSGKMPTGQPWLAEATAATMSDYQ</sequence>
<feature type="region of interest" description="Disordered" evidence="1">
    <location>
        <begin position="45"/>
        <end position="69"/>
    </location>
</feature>
<comment type="caution">
    <text evidence="2">The sequence shown here is derived from an EMBL/GenBank/DDBJ whole genome shotgun (WGS) entry which is preliminary data.</text>
</comment>
<dbReference type="AlphaFoldDB" id="A0AA40CPI2"/>
<dbReference type="EMBL" id="JAULSV010000005">
    <property type="protein sequence ID" value="KAK0644539.1"/>
    <property type="molecule type" value="Genomic_DNA"/>
</dbReference>
<dbReference type="Proteomes" id="UP001174936">
    <property type="component" value="Unassembled WGS sequence"/>
</dbReference>
<accession>A0AA40CPI2</accession>
<gene>
    <name evidence="2" type="ORF">B0T16DRAFT_392871</name>
</gene>
<proteinExistence type="predicted"/>
<organism evidence="2 3">
    <name type="scientific">Cercophora newfieldiana</name>
    <dbReference type="NCBI Taxonomy" id="92897"/>
    <lineage>
        <taxon>Eukaryota</taxon>
        <taxon>Fungi</taxon>
        <taxon>Dikarya</taxon>
        <taxon>Ascomycota</taxon>
        <taxon>Pezizomycotina</taxon>
        <taxon>Sordariomycetes</taxon>
        <taxon>Sordariomycetidae</taxon>
        <taxon>Sordariales</taxon>
        <taxon>Lasiosphaeriaceae</taxon>
        <taxon>Cercophora</taxon>
    </lineage>
</organism>
<name>A0AA40CPI2_9PEZI</name>
<feature type="compositionally biased region" description="Polar residues" evidence="1">
    <location>
        <begin position="45"/>
        <end position="55"/>
    </location>
</feature>